<evidence type="ECO:0000313" key="2">
    <source>
        <dbReference type="Proteomes" id="UP000001173"/>
    </source>
</evidence>
<reference evidence="1 2" key="2">
    <citation type="journal article" date="2009" name="Nat. Biotechnol.">
        <title>Improved genome annotation for Zymomonas mobilis.</title>
        <authorList>
            <person name="Yang S."/>
            <person name="Pappas K.M."/>
            <person name="Hauser L.J."/>
            <person name="Land M.L."/>
            <person name="Chen G.L."/>
            <person name="Hurst G.B."/>
            <person name="Pan C."/>
            <person name="Kouvelis V.N."/>
            <person name="Typas M.A."/>
            <person name="Pelletier D.A."/>
            <person name="Klingeman D.M."/>
            <person name="Chang Y.J."/>
            <person name="Samatova N.F."/>
            <person name="Brown S.D."/>
        </authorList>
    </citation>
    <scope>NUCLEOTIDE SEQUENCE [LARGE SCALE GENOMIC DNA]</scope>
    <source>
        <strain evidence="2">ATCC 31821 / ZM4 / CP4</strain>
    </source>
</reference>
<dbReference type="KEGG" id="zmo:ZMO1468"/>
<dbReference type="Proteomes" id="UP000001173">
    <property type="component" value="Chromosome"/>
</dbReference>
<reference evidence="1 2" key="1">
    <citation type="journal article" date="2005" name="Nat. Biotechnol.">
        <title>The genome sequence of the ethanologenic bacterium Zymomonas mobilis ZM4.</title>
        <authorList>
            <person name="Seo J.S."/>
            <person name="Chong H."/>
            <person name="Park H.S."/>
            <person name="Yoon K.O."/>
            <person name="Jung C."/>
            <person name="Kim J.J."/>
            <person name="Hong J.H."/>
            <person name="Kim H."/>
            <person name="Kim J.H."/>
            <person name="Kil J.I."/>
            <person name="Park C.J."/>
            <person name="Oh H.M."/>
            <person name="Lee J.S."/>
            <person name="Jin S.J."/>
            <person name="Um H.W."/>
            <person name="Lee H.J."/>
            <person name="Oh S.J."/>
            <person name="Kim J.Y."/>
            <person name="Kang H.L."/>
            <person name="Lee S.Y."/>
            <person name="Lee K.J."/>
            <person name="Kang H.S."/>
        </authorList>
    </citation>
    <scope>NUCLEOTIDE SEQUENCE [LARGE SCALE GENOMIC DNA]</scope>
    <source>
        <strain evidence="2">ATCC 31821 / ZM4 / CP4</strain>
    </source>
</reference>
<gene>
    <name evidence="1" type="ordered locus">ZMO1468</name>
</gene>
<keyword evidence="2" id="KW-1185">Reference proteome</keyword>
<dbReference type="HOGENOM" id="CLU_341239_0_0_5"/>
<dbReference type="RefSeq" id="WP_011241246.1">
    <property type="nucleotide sequence ID" value="NC_006526.2"/>
</dbReference>
<evidence type="ECO:0000313" key="1">
    <source>
        <dbReference type="EMBL" id="AAV90092.1"/>
    </source>
</evidence>
<proteinExistence type="predicted"/>
<protein>
    <submittedName>
        <fullName evidence="1">Uncharacterized protein</fullName>
    </submittedName>
</protein>
<dbReference type="EMBL" id="AE008692">
    <property type="protein sequence ID" value="AAV90092.1"/>
    <property type="molecule type" value="Genomic_DNA"/>
</dbReference>
<name>Q5NMG8_ZYMMO</name>
<dbReference type="AlphaFoldDB" id="Q5NMG8"/>
<sequence>MKNVDRVSIVTPSYEKHAIQYEFMIESLSRYCNDIDNIDFILVTENKNKNLFENIFLRNEIKNFKIISTESILKHFLIKDEPSRFIARVGKFTFQTVKKFGGILAAETDWTIILDSEGIFCKEFSIKEIVKNYSEQKYVFYTKTPPRGGLWERSLAHQVNKNTSDTLQVDATKKWYMEYFHWFYETEKAKDLINNNLGHLFFDYIRDVNKNYNFDLYRYEGRSVDFFENILYYNYLEKYFKNEYTFYDFKEVIKKFLPQDISHRFKLDELPFSLFGNDYLLNILAPNEVHYLSSLFEEFKLPFIRLEPPLFSPEYFPELKKLPYFTATISSHHHVWMNKKIAICISGEFRHVVHRTPEQQVRTIKSFLSGVDCDVYLHGWHNTSEALIIHELKPKKYLFEDQKSFWDLERQIKFREPRLKAGRDHGSLSMFYSIQKSFELIENHEDYDYVVRIRPDVYPDLSLKEILVKISDEGDFIENAIYFPKCYHSKGINDQFAIGNIKSMDRYFKTFDYIKNNIDKLFFNPESILLKNILENAIKPAVIDFPYALMRHLPFRIHEISRVMHDQENVWWSRTDSLPALTDLSQFFRDKLRSMEDSMTGLIPDVLFFPFKVAEYPRGHVWVEVKNDDNNPSKAIAAYFISKQEPHVSHCVINENYVEFIRDFQKHTFIFKEKNCFIFSQWRFVGNSFCNVRKKFPISRVLKDNPLSLDSMAKAWQIYDQMQEDENNGIHVSRPVEKFQSKKISSNIDVESSTLKISLFFLDKIISQRLRNKLHNNPELFFKDAKNPLSKIIGKSFFKERNRKNNI</sequence>
<organism evidence="1 2">
    <name type="scientific">Zymomonas mobilis subsp. mobilis (strain ATCC 31821 / ZM4 / CP4)</name>
    <dbReference type="NCBI Taxonomy" id="264203"/>
    <lineage>
        <taxon>Bacteria</taxon>
        <taxon>Pseudomonadati</taxon>
        <taxon>Pseudomonadota</taxon>
        <taxon>Alphaproteobacteria</taxon>
        <taxon>Sphingomonadales</taxon>
        <taxon>Zymomonadaceae</taxon>
        <taxon>Zymomonas</taxon>
    </lineage>
</organism>
<accession>Q5NMG8</accession>